<evidence type="ECO:0000313" key="2">
    <source>
        <dbReference type="Proteomes" id="UP000622890"/>
    </source>
</evidence>
<dbReference type="Proteomes" id="UP000622890">
    <property type="component" value="Unassembled WGS sequence"/>
</dbReference>
<sequence>MAARPHPVQLLYEFQTKGAVNSVAAEQTRAIALEAVKRTGLFSEISTAPVTDGAVLSIIINNVPLTDDAAAKGFVTGLTFGVVGNQVTDGYLCTVEYLPSAKAPKITKTVRHAIHTTVGAKGAPEKSIPAASARDAVEMMVRQAVSNLLDAVASDAAFKG</sequence>
<evidence type="ECO:0000313" key="1">
    <source>
        <dbReference type="EMBL" id="MBK4736919.1"/>
    </source>
</evidence>
<comment type="caution">
    <text evidence="1">The sequence shown here is derived from an EMBL/GenBank/DDBJ whole genome shotgun (WGS) entry which is preliminary data.</text>
</comment>
<name>A0A934T1E6_9BURK</name>
<protein>
    <submittedName>
        <fullName evidence="1">Uncharacterized protein</fullName>
    </submittedName>
</protein>
<accession>A0A934T1E6</accession>
<organism evidence="1 2">
    <name type="scientific">Noviherbaspirillum pedocola</name>
    <dbReference type="NCBI Taxonomy" id="2801341"/>
    <lineage>
        <taxon>Bacteria</taxon>
        <taxon>Pseudomonadati</taxon>
        <taxon>Pseudomonadota</taxon>
        <taxon>Betaproteobacteria</taxon>
        <taxon>Burkholderiales</taxon>
        <taxon>Oxalobacteraceae</taxon>
        <taxon>Noviherbaspirillum</taxon>
    </lineage>
</organism>
<keyword evidence="2" id="KW-1185">Reference proteome</keyword>
<gene>
    <name evidence="1" type="ORF">JJB74_20045</name>
</gene>
<dbReference type="AlphaFoldDB" id="A0A934T1E6"/>
<dbReference type="EMBL" id="JAEPBG010000009">
    <property type="protein sequence ID" value="MBK4736919.1"/>
    <property type="molecule type" value="Genomic_DNA"/>
</dbReference>
<proteinExistence type="predicted"/>
<reference evidence="1" key="1">
    <citation type="submission" date="2021-01" db="EMBL/GenBank/DDBJ databases">
        <title>Genome sequence of strain Noviherbaspirillum sp. DKR-6.</title>
        <authorList>
            <person name="Chaudhary D.K."/>
        </authorList>
    </citation>
    <scope>NUCLEOTIDE SEQUENCE</scope>
    <source>
        <strain evidence="1">DKR-6</strain>
    </source>
</reference>